<keyword evidence="1" id="KW-0732">Signal</keyword>
<sequence length="305" mass="33392" precursor="true">MASPRVRTLLLIACGPLFAGLPGTATPAAAQSLSPLTWQTDEIGYAYYETVRNGMRQRVYQRPDQQAFAWEVRNHIGKLGLPDARPPAATIGRDALGRNWRSDELGYPYYEVARGPVSHRVYYQPERRAAAAQARFYLQQVDWEAAARQGVRNAVVRGFNAARTPALPAPGAIRSAVSDALVDGLNRVDVANLSRPRAGDQPLGPSVATFQRLVEAGVEDAVVQALNQVQTQAAASEPPPAGERTVLHGWVQSDEGLFPLLAGPAYQLRPLADVPLIAVYSEGRLLYARCRYFALYEDALETQRE</sequence>
<reference evidence="2 3" key="1">
    <citation type="submission" date="2019-02" db="EMBL/GenBank/DDBJ databases">
        <title>Deep-cultivation of Planctomycetes and their phenomic and genomic characterization uncovers novel biology.</title>
        <authorList>
            <person name="Wiegand S."/>
            <person name="Jogler M."/>
            <person name="Boedeker C."/>
            <person name="Pinto D."/>
            <person name="Vollmers J."/>
            <person name="Rivas-Marin E."/>
            <person name="Kohn T."/>
            <person name="Peeters S.H."/>
            <person name="Heuer A."/>
            <person name="Rast P."/>
            <person name="Oberbeckmann S."/>
            <person name="Bunk B."/>
            <person name="Jeske O."/>
            <person name="Meyerdierks A."/>
            <person name="Storesund J.E."/>
            <person name="Kallscheuer N."/>
            <person name="Luecker S."/>
            <person name="Lage O.M."/>
            <person name="Pohl T."/>
            <person name="Merkel B.J."/>
            <person name="Hornburger P."/>
            <person name="Mueller R.-W."/>
            <person name="Bruemmer F."/>
            <person name="Labrenz M."/>
            <person name="Spormann A.M."/>
            <person name="Op den Camp H."/>
            <person name="Overmann J."/>
            <person name="Amann R."/>
            <person name="Jetten M.S.M."/>
            <person name="Mascher T."/>
            <person name="Medema M.H."/>
            <person name="Devos D.P."/>
            <person name="Kaster A.-K."/>
            <person name="Ovreas L."/>
            <person name="Rohde M."/>
            <person name="Galperin M.Y."/>
            <person name="Jogler C."/>
        </authorList>
    </citation>
    <scope>NUCLEOTIDE SEQUENCE [LARGE SCALE GENOMIC DNA]</scope>
    <source>
        <strain evidence="2 3">Pla85_3_4</strain>
    </source>
</reference>
<keyword evidence="3" id="KW-1185">Reference proteome</keyword>
<feature type="signal peptide" evidence="1">
    <location>
        <begin position="1"/>
        <end position="19"/>
    </location>
</feature>
<evidence type="ECO:0000313" key="3">
    <source>
        <dbReference type="Proteomes" id="UP000317648"/>
    </source>
</evidence>
<feature type="chain" id="PRO_5021834279" evidence="1">
    <location>
        <begin position="20"/>
        <end position="305"/>
    </location>
</feature>
<accession>A0A518DN34</accession>
<dbReference type="AlphaFoldDB" id="A0A518DN34"/>
<dbReference type="RefSeq" id="WP_145049856.1">
    <property type="nucleotide sequence ID" value="NZ_CP036433.1"/>
</dbReference>
<protein>
    <submittedName>
        <fullName evidence="2">Uncharacterized protein</fullName>
    </submittedName>
</protein>
<dbReference type="Proteomes" id="UP000317648">
    <property type="component" value="Chromosome"/>
</dbReference>
<evidence type="ECO:0000256" key="1">
    <source>
        <dbReference type="SAM" id="SignalP"/>
    </source>
</evidence>
<organism evidence="2 3">
    <name type="scientific">Lignipirellula cremea</name>
    <dbReference type="NCBI Taxonomy" id="2528010"/>
    <lineage>
        <taxon>Bacteria</taxon>
        <taxon>Pseudomonadati</taxon>
        <taxon>Planctomycetota</taxon>
        <taxon>Planctomycetia</taxon>
        <taxon>Pirellulales</taxon>
        <taxon>Pirellulaceae</taxon>
        <taxon>Lignipirellula</taxon>
    </lineage>
</organism>
<name>A0A518DN34_9BACT</name>
<gene>
    <name evidence="2" type="ORF">Pla8534_10100</name>
</gene>
<evidence type="ECO:0000313" key="2">
    <source>
        <dbReference type="EMBL" id="QDU93231.1"/>
    </source>
</evidence>
<proteinExistence type="predicted"/>
<dbReference type="EMBL" id="CP036433">
    <property type="protein sequence ID" value="QDU93231.1"/>
    <property type="molecule type" value="Genomic_DNA"/>
</dbReference>
<dbReference type="KEGG" id="lcre:Pla8534_10100"/>